<dbReference type="InterPro" id="IPR057661">
    <property type="entry name" value="RsdA/BaiN/AoA(So)_Rossmann"/>
</dbReference>
<dbReference type="SUPFAM" id="SSF160996">
    <property type="entry name" value="HI0933 insert domain-like"/>
    <property type="match status" value="1"/>
</dbReference>
<dbReference type="PANTHER" id="PTHR42887">
    <property type="entry name" value="OS12G0638800 PROTEIN"/>
    <property type="match status" value="1"/>
</dbReference>
<feature type="domain" description="RsdA/BaiN/AoA(So)-like Rossmann fold-like" evidence="4">
    <location>
        <begin position="8"/>
        <end position="421"/>
    </location>
</feature>
<dbReference type="SUPFAM" id="SSF51905">
    <property type="entry name" value="FAD/NAD(P)-binding domain"/>
    <property type="match status" value="1"/>
</dbReference>
<dbReference type="Gene3D" id="2.40.30.10">
    <property type="entry name" value="Translation factors"/>
    <property type="match status" value="1"/>
</dbReference>
<keyword evidence="3" id="KW-0274">FAD</keyword>
<accession>A0A7R9U6W8</accession>
<dbReference type="Gene3D" id="3.50.50.60">
    <property type="entry name" value="FAD/NAD(P)-binding domain"/>
    <property type="match status" value="1"/>
</dbReference>
<name>A0A7R9U6W8_9STRA</name>
<evidence type="ECO:0000259" key="5">
    <source>
        <dbReference type="Pfam" id="PF22780"/>
    </source>
</evidence>
<dbReference type="InterPro" id="IPR055178">
    <property type="entry name" value="RsdA/BaiN/AoA(So)-like_dom"/>
</dbReference>
<organism evidence="6">
    <name type="scientific">Pinguiococcus pyrenoidosus</name>
    <dbReference type="NCBI Taxonomy" id="172671"/>
    <lineage>
        <taxon>Eukaryota</taxon>
        <taxon>Sar</taxon>
        <taxon>Stramenopiles</taxon>
        <taxon>Ochrophyta</taxon>
        <taxon>Pinguiophyceae</taxon>
        <taxon>Pinguiochrysidales</taxon>
        <taxon>Pinguiochrysidaceae</taxon>
        <taxon>Pinguiococcus</taxon>
    </lineage>
</organism>
<dbReference type="InterPro" id="IPR023166">
    <property type="entry name" value="BaiN-like_dom_sf"/>
</dbReference>
<proteinExistence type="predicted"/>
<evidence type="ECO:0000256" key="3">
    <source>
        <dbReference type="ARBA" id="ARBA00022827"/>
    </source>
</evidence>
<evidence type="ECO:0008006" key="7">
    <source>
        <dbReference type="Google" id="ProtNLM"/>
    </source>
</evidence>
<dbReference type="Pfam" id="PF22780">
    <property type="entry name" value="HI0933_like_1st"/>
    <property type="match status" value="1"/>
</dbReference>
<sequence>MHDYTKGAQEILQGYPRGRRELTGVIESLFSPAKTYRWFTEAGVPLKVEDDGRVFPKSNDAEDVVAALLKAAKDAGVQLSCGTKVMGVQQQQEEGNFRVVVRKGGEVQRMTAAAVIVATGSASCGRDWAQDMGHDIVDPVPSLFGFRLAPQSVLDGLAGVSLPDVELTLRDSVEASETGAKKKGKGKAGPAAKYARAAGVDPKAALCRRGPIMCTHSGITGPAALQLSAYTARALADFRYKGTVSANFAPPLRAAQVIEAFQAARSGPDRKKRVATGATQILTSHPATDDVGKREALSICGRVQEEWQLPKRLWLSICESVQLPDAASWADLSDAHIKGLAEALTQAELRFVNRSPHKEEFVTAGGISSKQIDFRASDPMKSLSSKLTPGLYFCGEVLDADGVTGGFNFQSAWSTGYAAGHAAANYVLTLEEQGAIG</sequence>
<feature type="domain" description="RsdA/BaiN/AoA(So)-like insert" evidence="5">
    <location>
        <begin position="201"/>
        <end position="283"/>
    </location>
</feature>
<evidence type="ECO:0000256" key="2">
    <source>
        <dbReference type="ARBA" id="ARBA00022630"/>
    </source>
</evidence>
<dbReference type="InterPro" id="IPR004792">
    <property type="entry name" value="BaiN-like"/>
</dbReference>
<dbReference type="AlphaFoldDB" id="A0A7R9U6W8"/>
<gene>
    <name evidence="6" type="ORF">PPYR1160_LOCUS6319</name>
</gene>
<comment type="cofactor">
    <cofactor evidence="1">
        <name>FAD</name>
        <dbReference type="ChEBI" id="CHEBI:57692"/>
    </cofactor>
</comment>
<dbReference type="EMBL" id="HBEA01008207">
    <property type="protein sequence ID" value="CAD8256827.1"/>
    <property type="molecule type" value="Transcribed_RNA"/>
</dbReference>
<reference evidence="6" key="1">
    <citation type="submission" date="2021-01" db="EMBL/GenBank/DDBJ databases">
        <authorList>
            <person name="Corre E."/>
            <person name="Pelletier E."/>
            <person name="Niang G."/>
            <person name="Scheremetjew M."/>
            <person name="Finn R."/>
            <person name="Kale V."/>
            <person name="Holt S."/>
            <person name="Cochrane G."/>
            <person name="Meng A."/>
            <person name="Brown T."/>
            <person name="Cohen L."/>
        </authorList>
    </citation>
    <scope>NUCLEOTIDE SEQUENCE</scope>
    <source>
        <strain evidence="6">CCMP2078</strain>
    </source>
</reference>
<keyword evidence="2" id="KW-0285">Flavoprotein</keyword>
<evidence type="ECO:0000256" key="1">
    <source>
        <dbReference type="ARBA" id="ARBA00001974"/>
    </source>
</evidence>
<protein>
    <recommendedName>
        <fullName evidence="7">Amine oxidase domain-containing protein</fullName>
    </recommendedName>
</protein>
<evidence type="ECO:0000313" key="6">
    <source>
        <dbReference type="EMBL" id="CAD8256827.1"/>
    </source>
</evidence>
<evidence type="ECO:0000259" key="4">
    <source>
        <dbReference type="Pfam" id="PF03486"/>
    </source>
</evidence>
<dbReference type="PANTHER" id="PTHR42887:SF2">
    <property type="entry name" value="OS12G0638800 PROTEIN"/>
    <property type="match status" value="1"/>
</dbReference>
<dbReference type="InterPro" id="IPR036188">
    <property type="entry name" value="FAD/NAD-bd_sf"/>
</dbReference>
<dbReference type="Pfam" id="PF03486">
    <property type="entry name" value="HI0933_like"/>
    <property type="match status" value="1"/>
</dbReference>
<dbReference type="Gene3D" id="1.10.8.260">
    <property type="entry name" value="HI0933 insert domain-like"/>
    <property type="match status" value="1"/>
</dbReference>